<dbReference type="InterPro" id="IPR003423">
    <property type="entry name" value="OMP_efflux"/>
</dbReference>
<evidence type="ECO:0000313" key="5">
    <source>
        <dbReference type="Proteomes" id="UP000032683"/>
    </source>
</evidence>
<dbReference type="InterPro" id="IPR010131">
    <property type="entry name" value="MdtP/NodT-like"/>
</dbReference>
<comment type="subcellular location">
    <subcellularLocation>
        <location evidence="2">Cell membrane</location>
        <topology evidence="2">Lipid-anchor</topology>
    </subcellularLocation>
</comment>
<feature type="chain" id="PRO_5001435408" evidence="2">
    <location>
        <begin position="20"/>
        <end position="473"/>
    </location>
</feature>
<dbReference type="GO" id="GO:0005886">
    <property type="term" value="C:plasma membrane"/>
    <property type="evidence" value="ECO:0007669"/>
    <property type="project" value="UniProtKB-SubCell"/>
</dbReference>
<dbReference type="Gene3D" id="2.20.200.10">
    <property type="entry name" value="Outer membrane efflux proteins (OEP)"/>
    <property type="match status" value="1"/>
</dbReference>
<name>A0A0D6QBT6_KOMXY</name>
<dbReference type="GO" id="GO:0015562">
    <property type="term" value="F:efflux transmembrane transporter activity"/>
    <property type="evidence" value="ECO:0007669"/>
    <property type="project" value="InterPro"/>
</dbReference>
<dbReference type="EMBL" id="BANJ01000063">
    <property type="protein sequence ID" value="GAO00794.1"/>
    <property type="molecule type" value="Genomic_DNA"/>
</dbReference>
<dbReference type="PANTHER" id="PTHR30203:SF33">
    <property type="entry name" value="BLR4455 PROTEIN"/>
    <property type="match status" value="1"/>
</dbReference>
<dbReference type="NCBIfam" id="TIGR01845">
    <property type="entry name" value="outer_NodT"/>
    <property type="match status" value="1"/>
</dbReference>
<feature type="coiled-coil region" evidence="3">
    <location>
        <begin position="175"/>
        <end position="233"/>
    </location>
</feature>
<keyword evidence="2" id="KW-0564">Palmitate</keyword>
<keyword evidence="2 4" id="KW-0449">Lipoprotein</keyword>
<organism evidence="4 5">
    <name type="scientific">Komagataeibacter xylinus NBRC 13693</name>
    <dbReference type="NCBI Taxonomy" id="1234668"/>
    <lineage>
        <taxon>Bacteria</taxon>
        <taxon>Pseudomonadati</taxon>
        <taxon>Pseudomonadota</taxon>
        <taxon>Alphaproteobacteria</taxon>
        <taxon>Acetobacterales</taxon>
        <taxon>Acetobacteraceae</taxon>
        <taxon>Komagataeibacter</taxon>
    </lineage>
</organism>
<dbReference type="Gene3D" id="1.20.1600.10">
    <property type="entry name" value="Outer membrane efflux proteins (OEP)"/>
    <property type="match status" value="1"/>
</dbReference>
<dbReference type="PROSITE" id="PS51257">
    <property type="entry name" value="PROKAR_LIPOPROTEIN"/>
    <property type="match status" value="1"/>
</dbReference>
<feature type="signal peptide" evidence="2">
    <location>
        <begin position="1"/>
        <end position="19"/>
    </location>
</feature>
<comment type="caution">
    <text evidence="4">The sequence shown here is derived from an EMBL/GenBank/DDBJ whole genome shotgun (WGS) entry which is preliminary data.</text>
</comment>
<keyword evidence="2" id="KW-0812">Transmembrane</keyword>
<keyword evidence="3" id="KW-0175">Coiled coil</keyword>
<dbReference type="PANTHER" id="PTHR30203">
    <property type="entry name" value="OUTER MEMBRANE CATION EFFLUX PROTEIN"/>
    <property type="match status" value="1"/>
</dbReference>
<comment type="similarity">
    <text evidence="1 2">Belongs to the outer membrane factor (OMF) (TC 1.B.17) family.</text>
</comment>
<reference evidence="4 5" key="1">
    <citation type="submission" date="2012-11" db="EMBL/GenBank/DDBJ databases">
        <title>Whole genome sequence of Gluconacetobacter xylinus NBRC 13693.</title>
        <authorList>
            <person name="Azuma Y."/>
            <person name="Higashiura N."/>
            <person name="Hirakawa H."/>
            <person name="Matsushita K."/>
        </authorList>
    </citation>
    <scope>NUCLEOTIDE SEQUENCE [LARGE SCALE GENOMIC DNA]</scope>
    <source>
        <strain evidence="4 5">NBRC 13693</strain>
    </source>
</reference>
<evidence type="ECO:0000256" key="1">
    <source>
        <dbReference type="ARBA" id="ARBA00007613"/>
    </source>
</evidence>
<evidence type="ECO:0000256" key="2">
    <source>
        <dbReference type="RuleBase" id="RU362097"/>
    </source>
</evidence>
<proteinExistence type="inferred from homology"/>
<keyword evidence="2" id="KW-0732">Signal</keyword>
<keyword evidence="2" id="KW-1134">Transmembrane beta strand</keyword>
<dbReference type="SUPFAM" id="SSF56954">
    <property type="entry name" value="Outer membrane efflux proteins (OEP)"/>
    <property type="match status" value="1"/>
</dbReference>
<dbReference type="Pfam" id="PF02321">
    <property type="entry name" value="OEP"/>
    <property type="match status" value="2"/>
</dbReference>
<accession>A0A0D6QBT6</accession>
<protein>
    <submittedName>
        <fullName evidence="4">RND efflux system outer membrane lipoprotein</fullName>
    </submittedName>
</protein>
<dbReference type="AlphaFoldDB" id="A0A0D6QBT6"/>
<dbReference type="RefSeq" id="WP_048857001.1">
    <property type="nucleotide sequence ID" value="NZ_BANJ01000063.1"/>
</dbReference>
<evidence type="ECO:0000313" key="4">
    <source>
        <dbReference type="EMBL" id="GAO00794.1"/>
    </source>
</evidence>
<keyword evidence="2" id="KW-0472">Membrane</keyword>
<dbReference type="Proteomes" id="UP000032683">
    <property type="component" value="Unassembled WGS sequence"/>
</dbReference>
<evidence type="ECO:0000256" key="3">
    <source>
        <dbReference type="SAM" id="Coils"/>
    </source>
</evidence>
<gene>
    <name evidence="4" type="ORF">Gxy13693_063_008</name>
</gene>
<sequence>MKRIPILLLPALLAGCAWLAPTYHRPQMPMPDKWGTQQARTVPDGDAWWRSYNDPVLDALVDEALKNNDDLALAGSKLQQARAQYKYAFANQLPSISVAGADAMGRLHLKDELPVAHKMSNLGFVGGMLNYEADFWGKNASLSKAAKAGVKAAGYGHEAARLSIAAATTKLYFSLRALDRQREILQQTIETQTALLALVQRQHEVGAVDALVVQNVTEQRDAAQAALPDVEDQRGKAESALAVMLGRSPEQIIGQAMERGKNIDELTIPLPTPPEIPSTLLERRPDIAMHEQTLIASNFNIGFARAAYFPTISLASLAGVNNIDIDNLYRATTRSWTLAASMAAPVMDFGRTASGVKLARAEKNEQVILYKQSIRTAFREVHDALLEQDNAHAREQGDGDKETAAEKTVELTQLRLEHGYASRLDVLSAQVLAQQAEQAHTTALLSSLDASVDMYRAIGGGFDTKAPQDQQRK</sequence>